<comment type="similarity">
    <text evidence="1">Belongs to the leucine-binding protein family.</text>
</comment>
<dbReference type="SUPFAM" id="SSF53822">
    <property type="entry name" value="Periplasmic binding protein-like I"/>
    <property type="match status" value="1"/>
</dbReference>
<dbReference type="PRINTS" id="PR00337">
    <property type="entry name" value="LEUILEVALBP"/>
</dbReference>
<feature type="chain" id="PRO_5012172930" evidence="5">
    <location>
        <begin position="32"/>
        <end position="395"/>
    </location>
</feature>
<keyword evidence="3 5" id="KW-0732">Signal</keyword>
<dbReference type="Proteomes" id="UP000198284">
    <property type="component" value="Unassembled WGS sequence"/>
</dbReference>
<feature type="domain" description="Leucine-binding protein" evidence="6">
    <location>
        <begin position="34"/>
        <end position="373"/>
    </location>
</feature>
<dbReference type="GO" id="GO:0006865">
    <property type="term" value="P:amino acid transport"/>
    <property type="evidence" value="ECO:0007669"/>
    <property type="project" value="UniProtKB-KW"/>
</dbReference>
<name>A0A239G5X2_9BURK</name>
<evidence type="ECO:0000256" key="1">
    <source>
        <dbReference type="ARBA" id="ARBA00010062"/>
    </source>
</evidence>
<reference evidence="7 8" key="1">
    <citation type="submission" date="2017-06" db="EMBL/GenBank/DDBJ databases">
        <authorList>
            <person name="Kim H.J."/>
            <person name="Triplett B.A."/>
        </authorList>
    </citation>
    <scope>NUCLEOTIDE SEQUENCE [LARGE SCALE GENOMIC DNA]</scope>
    <source>
        <strain evidence="7 8">U15</strain>
    </source>
</reference>
<dbReference type="EMBL" id="FZOT01000004">
    <property type="protein sequence ID" value="SNS64539.1"/>
    <property type="molecule type" value="Genomic_DNA"/>
</dbReference>
<dbReference type="AlphaFoldDB" id="A0A239G5X2"/>
<dbReference type="PANTHER" id="PTHR30483">
    <property type="entry name" value="LEUCINE-SPECIFIC-BINDING PROTEIN"/>
    <property type="match status" value="1"/>
</dbReference>
<dbReference type="InterPro" id="IPR051010">
    <property type="entry name" value="BCAA_transport"/>
</dbReference>
<gene>
    <name evidence="7" type="ORF">SAMN06265795_104266</name>
</gene>
<dbReference type="RefSeq" id="WP_089399094.1">
    <property type="nucleotide sequence ID" value="NZ_FZOT01000004.1"/>
</dbReference>
<dbReference type="InterPro" id="IPR006311">
    <property type="entry name" value="TAT_signal"/>
</dbReference>
<dbReference type="Gene3D" id="3.40.50.2300">
    <property type="match status" value="2"/>
</dbReference>
<dbReference type="InterPro" id="IPR028081">
    <property type="entry name" value="Leu-bd"/>
</dbReference>
<evidence type="ECO:0000259" key="6">
    <source>
        <dbReference type="Pfam" id="PF13458"/>
    </source>
</evidence>
<evidence type="ECO:0000256" key="2">
    <source>
        <dbReference type="ARBA" id="ARBA00022448"/>
    </source>
</evidence>
<evidence type="ECO:0000313" key="7">
    <source>
        <dbReference type="EMBL" id="SNS64539.1"/>
    </source>
</evidence>
<keyword evidence="4" id="KW-0029">Amino-acid transport</keyword>
<dbReference type="InterPro" id="IPR000709">
    <property type="entry name" value="Leu_Ile_Val-bd"/>
</dbReference>
<evidence type="ECO:0000256" key="5">
    <source>
        <dbReference type="SAM" id="SignalP"/>
    </source>
</evidence>
<evidence type="ECO:0000256" key="3">
    <source>
        <dbReference type="ARBA" id="ARBA00022729"/>
    </source>
</evidence>
<keyword evidence="8" id="KW-1185">Reference proteome</keyword>
<proteinExistence type="inferred from homology"/>
<dbReference type="PANTHER" id="PTHR30483:SF6">
    <property type="entry name" value="PERIPLASMIC BINDING PROTEIN OF ABC TRANSPORTER FOR NATURAL AMINO ACIDS"/>
    <property type="match status" value="1"/>
</dbReference>
<keyword evidence="2" id="KW-0813">Transport</keyword>
<protein>
    <submittedName>
        <fullName evidence="7">Amino acid/amide ABC transporter substrate-binding protein, HAAT family</fullName>
    </submittedName>
</protein>
<dbReference type="CDD" id="cd20013">
    <property type="entry name" value="PBP1_RPA0985_benzoate-like"/>
    <property type="match status" value="1"/>
</dbReference>
<dbReference type="Pfam" id="PF13458">
    <property type="entry name" value="Peripla_BP_6"/>
    <property type="match status" value="1"/>
</dbReference>
<feature type="signal peptide" evidence="5">
    <location>
        <begin position="1"/>
        <end position="31"/>
    </location>
</feature>
<dbReference type="OrthoDB" id="9794229at2"/>
<evidence type="ECO:0000313" key="8">
    <source>
        <dbReference type="Proteomes" id="UP000198284"/>
    </source>
</evidence>
<dbReference type="InterPro" id="IPR028082">
    <property type="entry name" value="Peripla_BP_I"/>
</dbReference>
<organism evidence="7 8">
    <name type="scientific">Noviherbaspirillum humi</name>
    <dbReference type="NCBI Taxonomy" id="1688639"/>
    <lineage>
        <taxon>Bacteria</taxon>
        <taxon>Pseudomonadati</taxon>
        <taxon>Pseudomonadota</taxon>
        <taxon>Betaproteobacteria</taxon>
        <taxon>Burkholderiales</taxon>
        <taxon>Oxalobacteraceae</taxon>
        <taxon>Noviherbaspirillum</taxon>
    </lineage>
</organism>
<sequence length="395" mass="42293">MEKTVNAQRRNLILGGAALAATAGLPRIALAADPIKVGLIVPMSGPFASTGKEIWAAVKLYQQLQGDTVAGRKVEVILKDDGGVNPEITKRQAQELVSRDKVQVLAGFGLTPLAFAAAPVATQAKTPMIVMAAGTSVIPQRSPYIVRTAFTLPQATAPMATWAARNKIRSVVTLVADFGPGIDAEKTFTKFFTEAGGKIVENLRVPVRNPDYSPFLQRVKDAKPEAVFVFVPSGEGAALMKQYNERGLAAAGIKMIGTGDVMDDELLPAMGQAAVGVISSHHYSAAHSSPENKAYVEAFAKANPDMRPNFMSAGGYDGMHLLYEALKKTNGDADGDKLLAAMKGMSWTSIRGPVTIDPNTRDIIQDIYIREARMVNGQVYNVEIDKIEQVRDPGV</sequence>
<dbReference type="PROSITE" id="PS51318">
    <property type="entry name" value="TAT"/>
    <property type="match status" value="1"/>
</dbReference>
<accession>A0A239G5X2</accession>
<evidence type="ECO:0000256" key="4">
    <source>
        <dbReference type="ARBA" id="ARBA00022970"/>
    </source>
</evidence>